<reference evidence="3 4" key="1">
    <citation type="submission" date="2020-03" db="EMBL/GenBank/DDBJ databases">
        <title>Soil Listeria distribution.</title>
        <authorList>
            <person name="Liao J."/>
            <person name="Wiedmann M."/>
        </authorList>
    </citation>
    <scope>NUCLEOTIDE SEQUENCE [LARGE SCALE GENOMIC DNA]</scope>
    <source>
        <strain evidence="3 4">FSL L7-1614</strain>
    </source>
</reference>
<dbReference type="PANTHER" id="PTHR35601:SF1">
    <property type="entry name" value="TOXIN RELE"/>
    <property type="match status" value="1"/>
</dbReference>
<dbReference type="PANTHER" id="PTHR35601">
    <property type="entry name" value="TOXIN RELE"/>
    <property type="match status" value="1"/>
</dbReference>
<evidence type="ECO:0000313" key="3">
    <source>
        <dbReference type="EMBL" id="MBC1459212.1"/>
    </source>
</evidence>
<evidence type="ECO:0000256" key="2">
    <source>
        <dbReference type="ARBA" id="ARBA00022649"/>
    </source>
</evidence>
<dbReference type="InterPro" id="IPR007712">
    <property type="entry name" value="RelE/ParE_toxin"/>
</dbReference>
<comment type="similarity">
    <text evidence="1">Belongs to the RelE toxin family.</text>
</comment>
<keyword evidence="2" id="KW-1277">Toxin-antitoxin system</keyword>
<dbReference type="EMBL" id="JAARQN010000022">
    <property type="protein sequence ID" value="MBC1459212.1"/>
    <property type="molecule type" value="Genomic_DNA"/>
</dbReference>
<evidence type="ECO:0000313" key="4">
    <source>
        <dbReference type="Proteomes" id="UP000569903"/>
    </source>
</evidence>
<organism evidence="3 4">
    <name type="scientific">Listeria newyorkensis</name>
    <dbReference type="NCBI Taxonomy" id="1497681"/>
    <lineage>
        <taxon>Bacteria</taxon>
        <taxon>Bacillati</taxon>
        <taxon>Bacillota</taxon>
        <taxon>Bacilli</taxon>
        <taxon>Bacillales</taxon>
        <taxon>Listeriaceae</taxon>
        <taxon>Listeria</taxon>
    </lineage>
</organism>
<accession>A0A841Z257</accession>
<protein>
    <submittedName>
        <fullName evidence="3">Type II toxin-antitoxin system RelE/ParE family toxin</fullName>
    </submittedName>
</protein>
<dbReference type="AlphaFoldDB" id="A0A841Z257"/>
<evidence type="ECO:0000256" key="1">
    <source>
        <dbReference type="ARBA" id="ARBA00006226"/>
    </source>
</evidence>
<dbReference type="Pfam" id="PF05016">
    <property type="entry name" value="ParE_toxin"/>
    <property type="match status" value="1"/>
</dbReference>
<proteinExistence type="inferred from homology"/>
<dbReference type="Gene3D" id="3.30.2310.20">
    <property type="entry name" value="RelE-like"/>
    <property type="match status" value="1"/>
</dbReference>
<dbReference type="InterPro" id="IPR035093">
    <property type="entry name" value="RelE/ParE_toxin_dom_sf"/>
</dbReference>
<dbReference type="RefSeq" id="WP_185390338.1">
    <property type="nucleotide sequence ID" value="NZ_JAARQN010000022.1"/>
</dbReference>
<dbReference type="NCBIfam" id="TIGR02385">
    <property type="entry name" value="RelE_StbE"/>
    <property type="match status" value="1"/>
</dbReference>
<dbReference type="SUPFAM" id="SSF143011">
    <property type="entry name" value="RelE-like"/>
    <property type="match status" value="1"/>
</dbReference>
<comment type="caution">
    <text evidence="3">The sequence shown here is derived from an EMBL/GenBank/DDBJ whole genome shotgun (WGS) entry which is preliminary data.</text>
</comment>
<gene>
    <name evidence="3" type="ORF">HB850_15740</name>
</gene>
<sequence>MSYQIKTTRQFEKQLSKLDRQASRTILRWLSKHIDGAANPRISGKALLGNYAGQWRYRIGDYRVICKINGDELIVLALEVGHRKQVYKNKNS</sequence>
<dbReference type="Proteomes" id="UP000569903">
    <property type="component" value="Unassembled WGS sequence"/>
</dbReference>
<name>A0A841Z257_9LIST</name>